<evidence type="ECO:0000313" key="1">
    <source>
        <dbReference type="EMBL" id="EST44644.1"/>
    </source>
</evidence>
<protein>
    <submittedName>
        <fullName evidence="1">Uncharacterized protein</fullName>
    </submittedName>
</protein>
<name>V6LV12_9EUKA</name>
<proteinExistence type="predicted"/>
<accession>V6LV12</accession>
<dbReference type="AlphaFoldDB" id="V6LV12"/>
<evidence type="ECO:0000313" key="2">
    <source>
        <dbReference type="EMBL" id="KAH0572654.1"/>
    </source>
</evidence>
<reference evidence="2" key="2">
    <citation type="submission" date="2020-12" db="EMBL/GenBank/DDBJ databases">
        <title>New Spironucleus salmonicida genome in near-complete chromosomes.</title>
        <authorList>
            <person name="Xu F."/>
            <person name="Kurt Z."/>
            <person name="Jimenez-Gonzalez A."/>
            <person name="Astvaldsson A."/>
            <person name="Andersson J.O."/>
            <person name="Svard S.G."/>
        </authorList>
    </citation>
    <scope>NUCLEOTIDE SEQUENCE</scope>
    <source>
        <strain evidence="2">ATCC 50377</strain>
    </source>
</reference>
<organism evidence="1">
    <name type="scientific">Spironucleus salmonicida</name>
    <dbReference type="NCBI Taxonomy" id="348837"/>
    <lineage>
        <taxon>Eukaryota</taxon>
        <taxon>Metamonada</taxon>
        <taxon>Diplomonadida</taxon>
        <taxon>Hexamitidae</taxon>
        <taxon>Hexamitinae</taxon>
        <taxon>Spironucleus</taxon>
    </lineage>
</organism>
<reference evidence="1 2" key="1">
    <citation type="journal article" date="2014" name="PLoS Genet.">
        <title>The Genome of Spironucleus salmonicida Highlights a Fish Pathogen Adapted to Fluctuating Environments.</title>
        <authorList>
            <person name="Xu F."/>
            <person name="Jerlstrom-Hultqvist J."/>
            <person name="Einarsson E."/>
            <person name="Astvaldsson A."/>
            <person name="Svard S.G."/>
            <person name="Andersson J.O."/>
        </authorList>
    </citation>
    <scope>NUCLEOTIDE SEQUENCE</scope>
    <source>
        <strain evidence="2">ATCC 50377</strain>
    </source>
</reference>
<dbReference type="EMBL" id="KI546115">
    <property type="protein sequence ID" value="EST44644.1"/>
    <property type="molecule type" value="Genomic_DNA"/>
</dbReference>
<evidence type="ECO:0000313" key="3">
    <source>
        <dbReference type="Proteomes" id="UP000018208"/>
    </source>
</evidence>
<dbReference type="Proteomes" id="UP000018208">
    <property type="component" value="Unassembled WGS sequence"/>
</dbReference>
<keyword evidence="3" id="KW-1185">Reference proteome</keyword>
<dbReference type="VEuPathDB" id="GiardiaDB:SS50377_24765"/>
<sequence>MLAFDSLSPPVYSEDSLLSITDMEPIDVSGLFQQQVQIQLTKLTQLRYKQPKKDLISTANPHFYKMMESHSAIYSAFYFLTRKGLCFVPKQILDQLSIQTTKTNILQVQEQRILIYINDRKEAERKLIIREILQEPNLSTSWVERLQKMIK</sequence>
<gene>
    <name evidence="1" type="ORF">SS50377_15653</name>
    <name evidence="2" type="ORF">SS50377_24765</name>
</gene>
<dbReference type="EMBL" id="AUWU02000005">
    <property type="protein sequence ID" value="KAH0572654.1"/>
    <property type="molecule type" value="Genomic_DNA"/>
</dbReference>